<comment type="caution">
    <text evidence="1">The sequence shown here is derived from an EMBL/GenBank/DDBJ whole genome shotgun (WGS) entry which is preliminary data.</text>
</comment>
<gene>
    <name evidence="1" type="ORF">LCGC14_0431400</name>
</gene>
<dbReference type="AlphaFoldDB" id="A0A0F9SN47"/>
<protein>
    <submittedName>
        <fullName evidence="1">Uncharacterized protein</fullName>
    </submittedName>
</protein>
<sequence>MKTKQQEIGELIDAVLANWNPNAGISGNWHPLYGGASVVQDLMLGLHSKGACIKVEPPKPKHTAHSRFDYEVECYRKLLLKAGYVAVESLI</sequence>
<proteinExistence type="predicted"/>
<evidence type="ECO:0000313" key="1">
    <source>
        <dbReference type="EMBL" id="KKN70445.1"/>
    </source>
</evidence>
<reference evidence="1" key="1">
    <citation type="journal article" date="2015" name="Nature">
        <title>Complex archaea that bridge the gap between prokaryotes and eukaryotes.</title>
        <authorList>
            <person name="Spang A."/>
            <person name="Saw J.H."/>
            <person name="Jorgensen S.L."/>
            <person name="Zaremba-Niedzwiedzka K."/>
            <person name="Martijn J."/>
            <person name="Lind A.E."/>
            <person name="van Eijk R."/>
            <person name="Schleper C."/>
            <person name="Guy L."/>
            <person name="Ettema T.J."/>
        </authorList>
    </citation>
    <scope>NUCLEOTIDE SEQUENCE</scope>
</reference>
<organism evidence="1">
    <name type="scientific">marine sediment metagenome</name>
    <dbReference type="NCBI Taxonomy" id="412755"/>
    <lineage>
        <taxon>unclassified sequences</taxon>
        <taxon>metagenomes</taxon>
        <taxon>ecological metagenomes</taxon>
    </lineage>
</organism>
<accession>A0A0F9SN47</accession>
<name>A0A0F9SN47_9ZZZZ</name>
<dbReference type="EMBL" id="LAZR01000403">
    <property type="protein sequence ID" value="KKN70445.1"/>
    <property type="molecule type" value="Genomic_DNA"/>
</dbReference>